<dbReference type="PANTHER" id="PTHR23131">
    <property type="entry name" value="ENDORIBONUCLEASE LACTB2"/>
    <property type="match status" value="1"/>
</dbReference>
<accession>A0AAC8YSL4</accession>
<dbReference type="Pfam" id="PF17778">
    <property type="entry name" value="WHD_BLACT"/>
    <property type="match status" value="1"/>
</dbReference>
<sequence>MPLKIELDFRWGSCTDSKLLQRPLRLNARHCSHGFPYIVFHAKRQTNLPRAPRTHRYRPAMSLDFDTRFDPAYGQPVTVADGVMRLTANNPSAFTFHGTNSYIIGTDTLAVLDPGPNDDAHLEALLAGIAGRPVSHIFVSHTHRDHSPLAARLKAATGAVTVAEGPHRSARPLRIGEVAPLDASSDTDFVPDVIVADGQLVDGGGWRMRTVLTPGHAANHAAFALEGSGILFSADHVMAWSTSIVAPPDGAMSDYMASLDKLIERDDSTYLPGHGGPVASPQTFVRGLKAHRQMREAAILERLAAGDSSIPDIVRAIYRNTDPSLYGAAGLSVLAHLEDLVGRGQAVSNEAPAIDSLYSPA</sequence>
<dbReference type="Gene3D" id="1.10.10.10">
    <property type="entry name" value="Winged helix-like DNA-binding domain superfamily/Winged helix DNA-binding domain"/>
    <property type="match status" value="1"/>
</dbReference>
<proteinExistence type="predicted"/>
<reference evidence="2 3" key="1">
    <citation type="submission" date="2016-03" db="EMBL/GenBank/DDBJ databases">
        <title>Complete genome of Aminobacter aminovorans KCTC 2477.</title>
        <authorList>
            <person name="Kim K.M."/>
        </authorList>
    </citation>
    <scope>NUCLEOTIDE SEQUENCE [LARGE SCALE GENOMIC DNA]</scope>
    <source>
        <strain evidence="2 3">KCTC 2477</strain>
    </source>
</reference>
<name>A0AAC8YSL4_AMIAI</name>
<dbReference type="KEGG" id="aak:AA2016_4768"/>
<organism evidence="2 3">
    <name type="scientific">Aminobacter aminovorans</name>
    <name type="common">Chelatobacter heintzii</name>
    <dbReference type="NCBI Taxonomy" id="83263"/>
    <lineage>
        <taxon>Bacteria</taxon>
        <taxon>Pseudomonadati</taxon>
        <taxon>Pseudomonadota</taxon>
        <taxon>Alphaproteobacteria</taxon>
        <taxon>Hyphomicrobiales</taxon>
        <taxon>Phyllobacteriaceae</taxon>
        <taxon>Aminobacter</taxon>
    </lineage>
</organism>
<dbReference type="InterPro" id="IPR036388">
    <property type="entry name" value="WH-like_DNA-bd_sf"/>
</dbReference>
<dbReference type="CDD" id="cd16278">
    <property type="entry name" value="metallo-hydrolase-like_MBL-fold"/>
    <property type="match status" value="1"/>
</dbReference>
<evidence type="ECO:0000259" key="1">
    <source>
        <dbReference type="SMART" id="SM00849"/>
    </source>
</evidence>
<feature type="domain" description="Metallo-beta-lactamase" evidence="1">
    <location>
        <begin position="98"/>
        <end position="274"/>
    </location>
</feature>
<evidence type="ECO:0000313" key="3">
    <source>
        <dbReference type="Proteomes" id="UP000075755"/>
    </source>
</evidence>
<dbReference type="PANTHER" id="PTHR23131:SF0">
    <property type="entry name" value="ENDORIBONUCLEASE LACTB2"/>
    <property type="match status" value="1"/>
</dbReference>
<dbReference type="AlphaFoldDB" id="A0AAC8YSL4"/>
<dbReference type="InterPro" id="IPR036866">
    <property type="entry name" value="RibonucZ/Hydroxyglut_hydro"/>
</dbReference>
<protein>
    <submittedName>
        <fullName evidence="2">Beta-lactamase</fullName>
    </submittedName>
</protein>
<dbReference type="EMBL" id="CP015005">
    <property type="protein sequence ID" value="AMS43677.1"/>
    <property type="molecule type" value="Genomic_DNA"/>
</dbReference>
<dbReference type="SMART" id="SM00849">
    <property type="entry name" value="Lactamase_B"/>
    <property type="match status" value="1"/>
</dbReference>
<gene>
    <name evidence="2" type="ORF">AA2016_4768</name>
</gene>
<dbReference type="InterPro" id="IPR001279">
    <property type="entry name" value="Metallo-B-lactamas"/>
</dbReference>
<evidence type="ECO:0000313" key="2">
    <source>
        <dbReference type="EMBL" id="AMS43677.1"/>
    </source>
</evidence>
<dbReference type="InterPro" id="IPR041516">
    <property type="entry name" value="LACTB2_WH"/>
</dbReference>
<dbReference type="SUPFAM" id="SSF56281">
    <property type="entry name" value="Metallo-hydrolase/oxidoreductase"/>
    <property type="match status" value="1"/>
</dbReference>
<dbReference type="Proteomes" id="UP000075755">
    <property type="component" value="Chromosome"/>
</dbReference>
<dbReference type="InterPro" id="IPR050662">
    <property type="entry name" value="Sec-metab_biosynth-thioest"/>
</dbReference>
<dbReference type="Pfam" id="PF00753">
    <property type="entry name" value="Lactamase_B"/>
    <property type="match status" value="1"/>
</dbReference>
<dbReference type="Gene3D" id="3.60.15.10">
    <property type="entry name" value="Ribonuclease Z/Hydroxyacylglutathione hydrolase-like"/>
    <property type="match status" value="1"/>
</dbReference>